<feature type="domain" description="Gnk2-homologous" evidence="19">
    <location>
        <begin position="27"/>
        <end position="130"/>
    </location>
</feature>
<dbReference type="FunFam" id="3.30.200.20:FF:000959">
    <property type="entry name" value="Cysteine-rich receptor-like protein kinase 17"/>
    <property type="match status" value="1"/>
</dbReference>
<feature type="transmembrane region" description="Helical" evidence="16">
    <location>
        <begin position="278"/>
        <end position="298"/>
    </location>
</feature>
<evidence type="ECO:0000256" key="5">
    <source>
        <dbReference type="ARBA" id="ARBA00022692"/>
    </source>
</evidence>
<dbReference type="PANTHER" id="PTHR27002:SF980">
    <property type="entry name" value="CYSTEINE-RICH RECEPTOR-LIKE PROTEIN KINASE 10 ISOFORM X1"/>
    <property type="match status" value="1"/>
</dbReference>
<keyword evidence="10 15" id="KW-0067">ATP-binding</keyword>
<proteinExistence type="predicted"/>
<evidence type="ECO:0000313" key="22">
    <source>
        <dbReference type="Proteomes" id="UP000516437"/>
    </source>
</evidence>
<dbReference type="EMBL" id="RXIC02000020">
    <property type="protein sequence ID" value="KAB1221252.1"/>
    <property type="molecule type" value="Genomic_DNA"/>
</dbReference>
<feature type="binding site" evidence="15">
    <location>
        <position position="372"/>
    </location>
    <ligand>
        <name>ATP</name>
        <dbReference type="ChEBI" id="CHEBI:30616"/>
    </ligand>
</feature>
<dbReference type="SMART" id="SM00220">
    <property type="entry name" value="S_TKc"/>
    <property type="match status" value="1"/>
</dbReference>
<dbReference type="OrthoDB" id="4062651at2759"/>
<feature type="domain" description="Gnk2-homologous" evidence="19">
    <location>
        <begin position="136"/>
        <end position="243"/>
    </location>
</feature>
<sequence>MDSSRGALLFLCSILILIKQTATQPSFVYSFCSNENGNYTSKSTYEANLDHVLSSISSNTNIDNGFYPSSYGQDPDKVYAIGFCRGDLKPDVCRSCISDSVVPLIQLCPTQKEAIGWHDYCSLRFSDRSMFGIAESVPNFYTWNTKNVSDIDGYNEALKTLFDNMISEAAASSSFRKFAKTKAVAPDFSTLYAITECTPDLTEQDCRDCLGMIAAVLPQFSQGKAGGKAYTPSCNFRYETYAFFDLTAAAPALNLSKAAAPAPNLSKGKESNKIRTTIIIVVPSTVTVAILVISYYIFLKVRKRKDHLEITSNCFSSDEAVDKITSAESLQFDFGTIRVATDNFSDANKLGKGGFGTVYRGRLSNGQDIAVKRLSRNSGQGDLEFKNEVLLVAKLQHRNLVRLLGFCLEGNERLLVYEFLPNKSLDQHVFDPTKSADLDWERRYKIISGIARGLLYLHEDSRLRIIHRDLKTGNILLDDKMNPKIADFGMARMCAVDQTEGNTNRIVGTYGYMAPEYALFGQFSIKSDVFSFGVLILEIVSGKKITSFGGEGNIEYLLPYAWRNWQEGTASNLIDPLLIRDGRISYELTRCIHIGLLCIQENVADRPNMASVVYMLNSDSIGHDLPAPTQPASFLPSSTVRLGTSQMQLDINRKVTDQYEVSITELYPR</sequence>
<dbReference type="InterPro" id="IPR017441">
    <property type="entry name" value="Protein_kinase_ATP_BS"/>
</dbReference>
<evidence type="ECO:0000256" key="2">
    <source>
        <dbReference type="ARBA" id="ARBA00022527"/>
    </source>
</evidence>
<dbReference type="InterPro" id="IPR001245">
    <property type="entry name" value="Ser-Thr/Tyr_kinase_cat_dom"/>
</dbReference>
<dbReference type="PROSITE" id="PS51473">
    <property type="entry name" value="GNK2"/>
    <property type="match status" value="2"/>
</dbReference>
<feature type="signal peptide" evidence="17">
    <location>
        <begin position="1"/>
        <end position="23"/>
    </location>
</feature>
<evidence type="ECO:0000313" key="20">
    <source>
        <dbReference type="EMBL" id="KAB1199563.1"/>
    </source>
</evidence>
<keyword evidence="5 16" id="KW-0812">Transmembrane</keyword>
<dbReference type="Proteomes" id="UP000516437">
    <property type="component" value="Chromosome 2"/>
</dbReference>
<comment type="subcellular location">
    <subcellularLocation>
        <location evidence="1">Membrane</location>
        <topology evidence="1">Single-pass membrane protein</topology>
    </subcellularLocation>
</comment>
<keyword evidence="11 16" id="KW-1133">Transmembrane helix</keyword>
<dbReference type="InterPro" id="IPR002902">
    <property type="entry name" value="GNK2"/>
</dbReference>
<feature type="chain" id="PRO_5036379116" evidence="17">
    <location>
        <begin position="24"/>
        <end position="669"/>
    </location>
</feature>
<evidence type="ECO:0000256" key="17">
    <source>
        <dbReference type="SAM" id="SignalP"/>
    </source>
</evidence>
<dbReference type="GO" id="GO:0005524">
    <property type="term" value="F:ATP binding"/>
    <property type="evidence" value="ECO:0007669"/>
    <property type="project" value="UniProtKB-UniRule"/>
</dbReference>
<reference evidence="20" key="3">
    <citation type="submission" date="2019-09" db="EMBL/GenBank/DDBJ databases">
        <authorList>
            <person name="Gao Z."/>
        </authorList>
    </citation>
    <scope>NUCLEOTIDE SEQUENCE</scope>
    <source>
        <tissue evidence="20">Leaves</tissue>
    </source>
</reference>
<evidence type="ECO:0000256" key="10">
    <source>
        <dbReference type="ARBA" id="ARBA00022840"/>
    </source>
</evidence>
<keyword evidence="2" id="KW-0723">Serine/threonine-protein kinase</keyword>
<keyword evidence="13 20" id="KW-0675">Receptor</keyword>
<dbReference type="CDD" id="cd14066">
    <property type="entry name" value="STKc_IRAK"/>
    <property type="match status" value="1"/>
</dbReference>
<dbReference type="InterPro" id="IPR011009">
    <property type="entry name" value="Kinase-like_dom_sf"/>
</dbReference>
<keyword evidence="9 20" id="KW-0418">Kinase</keyword>
<evidence type="ECO:0000256" key="16">
    <source>
        <dbReference type="SAM" id="Phobius"/>
    </source>
</evidence>
<keyword evidence="3" id="KW-0597">Phosphoprotein</keyword>
<dbReference type="PANTHER" id="PTHR27002">
    <property type="entry name" value="RECEPTOR-LIKE SERINE/THREONINE-PROTEIN KINASE SD1-8"/>
    <property type="match status" value="1"/>
</dbReference>
<protein>
    <submittedName>
        <fullName evidence="20">Cysteine-rich receptor-like protein kinase 10</fullName>
    </submittedName>
</protein>
<dbReference type="FunFam" id="3.30.430.20:FF:000003">
    <property type="entry name" value="Cysteine-rich RLK (RECEPTOR-like protein kinase) 10"/>
    <property type="match status" value="1"/>
</dbReference>
<keyword evidence="8 15" id="KW-0547">Nucleotide-binding</keyword>
<evidence type="ECO:0000256" key="1">
    <source>
        <dbReference type="ARBA" id="ARBA00004167"/>
    </source>
</evidence>
<dbReference type="PROSITE" id="PS00108">
    <property type="entry name" value="PROTEIN_KINASE_ST"/>
    <property type="match status" value="1"/>
</dbReference>
<dbReference type="SUPFAM" id="SSF56112">
    <property type="entry name" value="Protein kinase-like (PK-like)"/>
    <property type="match status" value="1"/>
</dbReference>
<evidence type="ECO:0000256" key="4">
    <source>
        <dbReference type="ARBA" id="ARBA00022679"/>
    </source>
</evidence>
<dbReference type="AlphaFoldDB" id="A0A6A1UHB8"/>
<dbReference type="GO" id="GO:0004674">
    <property type="term" value="F:protein serine/threonine kinase activity"/>
    <property type="evidence" value="ECO:0007669"/>
    <property type="project" value="UniProtKB-KW"/>
</dbReference>
<feature type="domain" description="Protein kinase" evidence="18">
    <location>
        <begin position="344"/>
        <end position="626"/>
    </location>
</feature>
<dbReference type="Gene3D" id="3.30.430.20">
    <property type="entry name" value="Gnk2 domain, C-X8-C-X2-C motif"/>
    <property type="match status" value="2"/>
</dbReference>
<evidence type="ECO:0000256" key="6">
    <source>
        <dbReference type="ARBA" id="ARBA00022729"/>
    </source>
</evidence>
<dbReference type="PROSITE" id="PS50011">
    <property type="entry name" value="PROTEIN_KINASE_DOM"/>
    <property type="match status" value="1"/>
</dbReference>
<evidence type="ECO:0000256" key="9">
    <source>
        <dbReference type="ARBA" id="ARBA00022777"/>
    </source>
</evidence>
<dbReference type="Pfam" id="PF01657">
    <property type="entry name" value="Stress-antifung"/>
    <property type="match status" value="2"/>
</dbReference>
<dbReference type="Pfam" id="PF07714">
    <property type="entry name" value="PK_Tyr_Ser-Thr"/>
    <property type="match status" value="1"/>
</dbReference>
<evidence type="ECO:0000259" key="19">
    <source>
        <dbReference type="PROSITE" id="PS51473"/>
    </source>
</evidence>
<evidence type="ECO:0000256" key="14">
    <source>
        <dbReference type="ARBA" id="ARBA00023180"/>
    </source>
</evidence>
<dbReference type="GO" id="GO:0006950">
    <property type="term" value="P:response to stress"/>
    <property type="evidence" value="ECO:0007669"/>
    <property type="project" value="UniProtKB-ARBA"/>
</dbReference>
<dbReference type="Gene3D" id="3.30.200.20">
    <property type="entry name" value="Phosphorylase Kinase, domain 1"/>
    <property type="match status" value="1"/>
</dbReference>
<reference evidence="20" key="1">
    <citation type="submission" date="2018-07" db="EMBL/GenBank/DDBJ databases">
        <authorList>
            <person name="Gao Z.-S."/>
            <person name="Jia H.-M."/>
            <person name="Jia H.-J."/>
            <person name="Cai Q.-L."/>
            <person name="Wang Y."/>
            <person name="Zhao H.-B."/>
        </authorList>
    </citation>
    <scope>NUCLEOTIDE SEQUENCE</scope>
    <source>
        <tissue evidence="20">Leaves</tissue>
    </source>
</reference>
<evidence type="ECO:0000256" key="13">
    <source>
        <dbReference type="ARBA" id="ARBA00023170"/>
    </source>
</evidence>
<dbReference type="InterPro" id="IPR038408">
    <property type="entry name" value="GNK2_sf"/>
</dbReference>
<keyword evidence="7" id="KW-0677">Repeat</keyword>
<dbReference type="InterPro" id="IPR008271">
    <property type="entry name" value="Ser/Thr_kinase_AS"/>
</dbReference>
<keyword evidence="12 16" id="KW-0472">Membrane</keyword>
<organism evidence="20 22">
    <name type="scientific">Morella rubra</name>
    <name type="common">Chinese bayberry</name>
    <dbReference type="NCBI Taxonomy" id="262757"/>
    <lineage>
        <taxon>Eukaryota</taxon>
        <taxon>Viridiplantae</taxon>
        <taxon>Streptophyta</taxon>
        <taxon>Embryophyta</taxon>
        <taxon>Tracheophyta</taxon>
        <taxon>Spermatophyta</taxon>
        <taxon>Magnoliopsida</taxon>
        <taxon>eudicotyledons</taxon>
        <taxon>Gunneridae</taxon>
        <taxon>Pentapetalae</taxon>
        <taxon>rosids</taxon>
        <taxon>fabids</taxon>
        <taxon>Fagales</taxon>
        <taxon>Myricaceae</taxon>
        <taxon>Morella</taxon>
    </lineage>
</organism>
<dbReference type="PROSITE" id="PS00107">
    <property type="entry name" value="PROTEIN_KINASE_ATP"/>
    <property type="match status" value="1"/>
</dbReference>
<reference evidence="20 22" key="2">
    <citation type="journal article" date="2019" name="Plant Biotechnol. J.">
        <title>The red bayberry genome and genetic basis of sex determination.</title>
        <authorList>
            <person name="Jia H.M."/>
            <person name="Jia H.J."/>
            <person name="Cai Q.L."/>
            <person name="Wang Y."/>
            <person name="Zhao H.B."/>
            <person name="Yang W.F."/>
            <person name="Wang G.Y."/>
            <person name="Li Y.H."/>
            <person name="Zhan D.L."/>
            <person name="Shen Y.T."/>
            <person name="Niu Q.F."/>
            <person name="Chang L."/>
            <person name="Qiu J."/>
            <person name="Zhao L."/>
            <person name="Xie H.B."/>
            <person name="Fu W.Y."/>
            <person name="Jin J."/>
            <person name="Li X.W."/>
            <person name="Jiao Y."/>
            <person name="Zhou C.C."/>
            <person name="Tu T."/>
            <person name="Chai C.Y."/>
            <person name="Gao J.L."/>
            <person name="Fan L.J."/>
            <person name="van de Weg E."/>
            <person name="Wang J.Y."/>
            <person name="Gao Z.S."/>
        </authorList>
    </citation>
    <scope>NUCLEOTIDE SEQUENCE [LARGE SCALE GENOMIC DNA]</scope>
    <source>
        <tissue evidence="20">Leaves</tissue>
    </source>
</reference>
<evidence type="ECO:0000313" key="21">
    <source>
        <dbReference type="EMBL" id="KAB1221252.1"/>
    </source>
</evidence>
<dbReference type="FunFam" id="3.30.430.20:FF:000002">
    <property type="entry name" value="Cysteine-rich receptor-like protein kinase 10"/>
    <property type="match status" value="1"/>
</dbReference>
<accession>A0A6A1UHB8</accession>
<keyword evidence="6 17" id="KW-0732">Signal</keyword>
<dbReference type="Gene3D" id="1.10.510.10">
    <property type="entry name" value="Transferase(Phosphotransferase) domain 1"/>
    <property type="match status" value="1"/>
</dbReference>
<evidence type="ECO:0000256" key="8">
    <source>
        <dbReference type="ARBA" id="ARBA00022741"/>
    </source>
</evidence>
<evidence type="ECO:0000256" key="3">
    <source>
        <dbReference type="ARBA" id="ARBA00022553"/>
    </source>
</evidence>
<keyword evidence="22" id="KW-1185">Reference proteome</keyword>
<evidence type="ECO:0000259" key="18">
    <source>
        <dbReference type="PROSITE" id="PS50011"/>
    </source>
</evidence>
<name>A0A6A1UHB8_9ROSI</name>
<gene>
    <name evidence="20" type="ORF">CJ030_MR0G020333</name>
    <name evidence="21" type="ORF">CJ030_MR2G020350</name>
</gene>
<dbReference type="EMBL" id="RXIC02000449">
    <property type="protein sequence ID" value="KAB1199563.1"/>
    <property type="molecule type" value="Genomic_DNA"/>
</dbReference>
<keyword evidence="4" id="KW-0808">Transferase</keyword>
<dbReference type="GO" id="GO:0005886">
    <property type="term" value="C:plasma membrane"/>
    <property type="evidence" value="ECO:0007669"/>
    <property type="project" value="TreeGrafter"/>
</dbReference>
<evidence type="ECO:0000256" key="7">
    <source>
        <dbReference type="ARBA" id="ARBA00022737"/>
    </source>
</evidence>
<dbReference type="InterPro" id="IPR000719">
    <property type="entry name" value="Prot_kinase_dom"/>
</dbReference>
<keyword evidence="14" id="KW-0325">Glycoprotein</keyword>
<evidence type="ECO:0000256" key="15">
    <source>
        <dbReference type="PROSITE-ProRule" id="PRU10141"/>
    </source>
</evidence>
<dbReference type="FunFam" id="1.10.510.10:FF:000129">
    <property type="entry name" value="cysteine-rich receptor-like protein kinase 10"/>
    <property type="match status" value="1"/>
</dbReference>
<evidence type="ECO:0000256" key="12">
    <source>
        <dbReference type="ARBA" id="ARBA00023136"/>
    </source>
</evidence>
<comment type="caution">
    <text evidence="20">The sequence shown here is derived from an EMBL/GenBank/DDBJ whole genome shotgun (WGS) entry which is preliminary data.</text>
</comment>
<evidence type="ECO:0000256" key="11">
    <source>
        <dbReference type="ARBA" id="ARBA00022989"/>
    </source>
</evidence>
<dbReference type="SMR" id="A0A6A1UHB8"/>
<dbReference type="CDD" id="cd23509">
    <property type="entry name" value="Gnk2-like"/>
    <property type="match status" value="2"/>
</dbReference>